<evidence type="ECO:0000313" key="4">
    <source>
        <dbReference type="EMBL" id="KAG5477686.1"/>
    </source>
</evidence>
<dbReference type="GO" id="GO:0005096">
    <property type="term" value="F:GTPase activator activity"/>
    <property type="evidence" value="ECO:0007669"/>
    <property type="project" value="UniProtKB-KW"/>
</dbReference>
<dbReference type="PANTHER" id="PTHR24113">
    <property type="entry name" value="RAN GTPASE-ACTIVATING PROTEIN 1"/>
    <property type="match status" value="1"/>
</dbReference>
<dbReference type="GO" id="GO:0005829">
    <property type="term" value="C:cytosol"/>
    <property type="evidence" value="ECO:0007669"/>
    <property type="project" value="TreeGrafter"/>
</dbReference>
<dbReference type="PANTHER" id="PTHR24113:SF12">
    <property type="entry name" value="RAN GTPASE-ACTIVATING PROTEIN 1"/>
    <property type="match status" value="1"/>
</dbReference>
<dbReference type="GO" id="GO:0006913">
    <property type="term" value="P:nucleocytoplasmic transport"/>
    <property type="evidence" value="ECO:0007669"/>
    <property type="project" value="TreeGrafter"/>
</dbReference>
<dbReference type="SUPFAM" id="SSF52047">
    <property type="entry name" value="RNI-like"/>
    <property type="match status" value="1"/>
</dbReference>
<dbReference type="AlphaFoldDB" id="A0A836HGY9"/>
<organism evidence="4 5">
    <name type="scientific">Leishmania martiniquensis</name>
    <dbReference type="NCBI Taxonomy" id="1580590"/>
    <lineage>
        <taxon>Eukaryota</taxon>
        <taxon>Discoba</taxon>
        <taxon>Euglenozoa</taxon>
        <taxon>Kinetoplastea</taxon>
        <taxon>Metakinetoplastina</taxon>
        <taxon>Trypanosomatida</taxon>
        <taxon>Trypanosomatidae</taxon>
        <taxon>Leishmaniinae</taxon>
        <taxon>Leishmania</taxon>
    </lineage>
</organism>
<dbReference type="GO" id="GO:0031267">
    <property type="term" value="F:small GTPase binding"/>
    <property type="evidence" value="ECO:0007669"/>
    <property type="project" value="TreeGrafter"/>
</dbReference>
<reference evidence="5" key="1">
    <citation type="journal article" date="2021" name="Microbiol. Resour. Announc.">
        <title>LGAAP: Leishmaniinae Genome Assembly and Annotation Pipeline.</title>
        <authorList>
            <person name="Almutairi H."/>
            <person name="Urbaniak M.D."/>
            <person name="Bates M.D."/>
            <person name="Jariyapan N."/>
            <person name="Kwakye-Nuako G."/>
            <person name="Thomaz-Soccol V."/>
            <person name="Al-Salem W.S."/>
            <person name="Dillon R.J."/>
            <person name="Bates P.A."/>
            <person name="Gatherer D."/>
        </authorList>
    </citation>
    <scope>NUCLEOTIDE SEQUENCE [LARGE SCALE GENOMIC DNA]</scope>
</reference>
<name>A0A836HGY9_9TRYP</name>
<dbReference type="EMBL" id="JAFEUZ010000024">
    <property type="protein sequence ID" value="KAG5477686.1"/>
    <property type="molecule type" value="Genomic_DNA"/>
</dbReference>
<dbReference type="KEGG" id="lmat:92514973"/>
<dbReference type="InterPro" id="IPR001611">
    <property type="entry name" value="Leu-rich_rpt"/>
</dbReference>
<proteinExistence type="predicted"/>
<reference evidence="5" key="2">
    <citation type="journal article" date="2021" name="Sci. Data">
        <title>Chromosome-scale genome sequencing, assembly and annotation of six genomes from subfamily Leishmaniinae.</title>
        <authorList>
            <person name="Almutairi H."/>
            <person name="Urbaniak M.D."/>
            <person name="Bates M.D."/>
            <person name="Jariyapan N."/>
            <person name="Kwakye-Nuako G."/>
            <person name="Thomaz Soccol V."/>
            <person name="Al-Salem W.S."/>
            <person name="Dillon R.J."/>
            <person name="Bates P.A."/>
            <person name="Gatherer D."/>
        </authorList>
    </citation>
    <scope>NUCLEOTIDE SEQUENCE [LARGE SCALE GENOMIC DNA]</scope>
</reference>
<dbReference type="Pfam" id="PF13516">
    <property type="entry name" value="LRR_6"/>
    <property type="match status" value="4"/>
</dbReference>
<dbReference type="OrthoDB" id="120976at2759"/>
<dbReference type="GO" id="GO:0048471">
    <property type="term" value="C:perinuclear region of cytoplasm"/>
    <property type="evidence" value="ECO:0007669"/>
    <property type="project" value="TreeGrafter"/>
</dbReference>
<evidence type="ECO:0000256" key="3">
    <source>
        <dbReference type="ARBA" id="ARBA00022737"/>
    </source>
</evidence>
<dbReference type="InterPro" id="IPR032675">
    <property type="entry name" value="LRR_dom_sf"/>
</dbReference>
<dbReference type="SMART" id="SM00368">
    <property type="entry name" value="LRR_RI"/>
    <property type="match status" value="10"/>
</dbReference>
<gene>
    <name evidence="4" type="ORF">LSCM1_04980</name>
</gene>
<keyword evidence="3" id="KW-0677">Repeat</keyword>
<keyword evidence="1" id="KW-0343">GTPase activation</keyword>
<evidence type="ECO:0000256" key="2">
    <source>
        <dbReference type="ARBA" id="ARBA00022614"/>
    </source>
</evidence>
<keyword evidence="5" id="KW-1185">Reference proteome</keyword>
<evidence type="ECO:0000256" key="1">
    <source>
        <dbReference type="ARBA" id="ARBA00022468"/>
    </source>
</evidence>
<dbReference type="Proteomes" id="UP000673552">
    <property type="component" value="Unassembled WGS sequence"/>
</dbReference>
<dbReference type="Gene3D" id="3.80.10.10">
    <property type="entry name" value="Ribonuclease Inhibitor"/>
    <property type="match status" value="2"/>
</dbReference>
<dbReference type="InterPro" id="IPR027038">
    <property type="entry name" value="RanGap"/>
</dbReference>
<dbReference type="RefSeq" id="XP_067178324.1">
    <property type="nucleotide sequence ID" value="XM_067322461.1"/>
</dbReference>
<dbReference type="GeneID" id="92514973"/>
<keyword evidence="2" id="KW-0433">Leucine-rich repeat</keyword>
<accession>A0A836HGY9</accession>
<protein>
    <submittedName>
        <fullName evidence="4">Uncharacterized protein</fullName>
    </submittedName>
</protein>
<comment type="caution">
    <text evidence="4">The sequence shown here is derived from an EMBL/GenBank/DDBJ whole genome shotgun (WGS) entry which is preliminary data.</text>
</comment>
<evidence type="ECO:0000313" key="5">
    <source>
        <dbReference type="Proteomes" id="UP000673552"/>
    </source>
</evidence>
<sequence>MVGRISVLEMYHLIERDPFHVDLSTHPDALMERENVDCLTAHLLQFGAVESLNLAGMNASGGALDQLISSAEAGGLAHLTYLNLRGTHLSPRHLESLLRVLKARAPLLRTLDISENGIGDTAMEPLKVYVPAMLQSLNIASNALSAAAVTQILQSLADAKPTSLEQLDLSDNHVDLKSSEALKTLLRTTNCQTTLKELRVAHCGLDATNSACLAEGVHSSAIEVLDVSRNDCLLSFTFAVDEGHAAAFPASLRVLDLSGNACNRRFIGGLVESLHGCSGCLEELYLRRTFQGDVALSALLCGVSSMPALRVLDLAECGLTYRSGKLLAQQLPMHPKLMVIRLSDNMLDVEGVMDMASGLERLSRLTTLELGSCHLGNCGAVAVVTSLLRSGAPIVQLDISDNDINNAGLCEVCALLSRLTCPRLERLIISRNPCTKGSQANLIEMLRGRQSACQVVAEGTPLEVTSSSSLFEAAHASQVLIE</sequence>
<dbReference type="GO" id="GO:0005634">
    <property type="term" value="C:nucleus"/>
    <property type="evidence" value="ECO:0007669"/>
    <property type="project" value="TreeGrafter"/>
</dbReference>